<dbReference type="PANTHER" id="PTHR13847">
    <property type="entry name" value="SARCOSINE DEHYDROGENASE-RELATED"/>
    <property type="match status" value="1"/>
</dbReference>
<evidence type="ECO:0000313" key="4">
    <source>
        <dbReference type="Proteomes" id="UP000593594"/>
    </source>
</evidence>
<dbReference type="GO" id="GO:0016491">
    <property type="term" value="F:oxidoreductase activity"/>
    <property type="evidence" value="ECO:0007669"/>
    <property type="project" value="UniProtKB-KW"/>
</dbReference>
<proteinExistence type="predicted"/>
<gene>
    <name evidence="3" type="ORF">HW532_15945</name>
</gene>
<dbReference type="Pfam" id="PF01266">
    <property type="entry name" value="DAO"/>
    <property type="match status" value="1"/>
</dbReference>
<sequence>MRDTDVFSTAVSFEPYWWEAAPRPEPRTENLPANVDMAIVGSGFAGLSAALTAARHGLSVLVLEAEALGQGASTRNGGAVGDTLRISFSAMEARFGQDAAVNYYLGVREARQHLERLIAQHGIACHYRKAGRFIGAHKPADYEAMARDLERRRAAIGFEAEMVPAGEVRSAIGSDAFAGGRIIHTDGNLHPGLFHQGLADAAKAAGATIADRTRVTGFDRAGSGFAVATERGPVRADRLIVATNGYTGRLSAWLARRLIPIQSQIIATEPLGKDLAERLVPAGRQMGDTRKLHNYWRLSPDGTRLLFGGRAGASELRDRRRAALMLREQMLSIYPELRDVAITHAWAGFIAYTFDALPHMASHDGIHYVGGCCGSGVAMQPYLGHKAALKALGSPEAATPFDRIHPTFPGYGGNPWFMPAVIAYFGLRDRLKR</sequence>
<keyword evidence="1" id="KW-0560">Oxidoreductase</keyword>
<keyword evidence="4" id="KW-1185">Reference proteome</keyword>
<reference evidence="3 4" key="1">
    <citation type="submission" date="2020-06" db="EMBL/GenBank/DDBJ databases">
        <title>Genome sequence of 2 isolates from Red Sea Mangroves.</title>
        <authorList>
            <person name="Sefrji F."/>
            <person name="Michoud G."/>
            <person name="Merlino G."/>
            <person name="Daffonchio D."/>
        </authorList>
    </citation>
    <scope>NUCLEOTIDE SEQUENCE [LARGE SCALE GENOMIC DNA]</scope>
    <source>
        <strain evidence="3 4">R1DC25</strain>
    </source>
</reference>
<dbReference type="Proteomes" id="UP000593594">
    <property type="component" value="Chromosome"/>
</dbReference>
<evidence type="ECO:0000313" key="3">
    <source>
        <dbReference type="EMBL" id="QPC44051.1"/>
    </source>
</evidence>
<dbReference type="Gene3D" id="3.30.9.10">
    <property type="entry name" value="D-Amino Acid Oxidase, subunit A, domain 2"/>
    <property type="match status" value="1"/>
</dbReference>
<dbReference type="Gene3D" id="3.50.50.60">
    <property type="entry name" value="FAD/NAD(P)-binding domain"/>
    <property type="match status" value="1"/>
</dbReference>
<accession>A0A7S8C614</accession>
<dbReference type="PANTHER" id="PTHR13847:SF281">
    <property type="entry name" value="FAD DEPENDENT OXIDOREDUCTASE DOMAIN-CONTAINING PROTEIN"/>
    <property type="match status" value="1"/>
</dbReference>
<protein>
    <submittedName>
        <fullName evidence="3">FAD-binding oxidoreductase</fullName>
    </submittedName>
</protein>
<evidence type="ECO:0000256" key="1">
    <source>
        <dbReference type="ARBA" id="ARBA00023002"/>
    </source>
</evidence>
<dbReference type="KEGG" id="kmn:HW532_15945"/>
<name>A0A7S8C614_9HYPH</name>
<dbReference type="AlphaFoldDB" id="A0A7S8C614"/>
<dbReference type="GO" id="GO:0005737">
    <property type="term" value="C:cytoplasm"/>
    <property type="evidence" value="ECO:0007669"/>
    <property type="project" value="TreeGrafter"/>
</dbReference>
<dbReference type="EMBL" id="CP058214">
    <property type="protein sequence ID" value="QPC44051.1"/>
    <property type="molecule type" value="Genomic_DNA"/>
</dbReference>
<dbReference type="SUPFAM" id="SSF51905">
    <property type="entry name" value="FAD/NAD(P)-binding domain"/>
    <property type="match status" value="1"/>
</dbReference>
<evidence type="ECO:0000259" key="2">
    <source>
        <dbReference type="Pfam" id="PF01266"/>
    </source>
</evidence>
<dbReference type="RefSeq" id="WP_213161415.1">
    <property type="nucleotide sequence ID" value="NZ_CP058214.1"/>
</dbReference>
<organism evidence="3 4">
    <name type="scientific">Kaustia mangrovi</name>
    <dbReference type="NCBI Taxonomy" id="2593653"/>
    <lineage>
        <taxon>Bacteria</taxon>
        <taxon>Pseudomonadati</taxon>
        <taxon>Pseudomonadota</taxon>
        <taxon>Alphaproteobacteria</taxon>
        <taxon>Hyphomicrobiales</taxon>
        <taxon>Parvibaculaceae</taxon>
        <taxon>Kaustia</taxon>
    </lineage>
</organism>
<dbReference type="InterPro" id="IPR036188">
    <property type="entry name" value="FAD/NAD-bd_sf"/>
</dbReference>
<feature type="domain" description="FAD dependent oxidoreductase" evidence="2">
    <location>
        <begin position="36"/>
        <end position="388"/>
    </location>
</feature>
<dbReference type="InterPro" id="IPR006076">
    <property type="entry name" value="FAD-dep_OxRdtase"/>
</dbReference>